<dbReference type="PANTHER" id="PTHR36054">
    <property type="entry name" value="PROTEIN SICKLE"/>
    <property type="match status" value="1"/>
</dbReference>
<feature type="region of interest" description="Disordered" evidence="1">
    <location>
        <begin position="1"/>
        <end position="32"/>
    </location>
</feature>
<feature type="region of interest" description="Disordered" evidence="1">
    <location>
        <begin position="166"/>
        <end position="200"/>
    </location>
</feature>
<name>A0A2P5BLU2_PARAD</name>
<evidence type="ECO:0000313" key="3">
    <source>
        <dbReference type="Proteomes" id="UP000237105"/>
    </source>
</evidence>
<feature type="region of interest" description="Disordered" evidence="1">
    <location>
        <begin position="73"/>
        <end position="97"/>
    </location>
</feature>
<proteinExistence type="predicted"/>
<accession>A0A2P5BLU2</accession>
<dbReference type="GO" id="GO:0000398">
    <property type="term" value="P:mRNA splicing, via spliceosome"/>
    <property type="evidence" value="ECO:0007669"/>
    <property type="project" value="InterPro"/>
</dbReference>
<feature type="region of interest" description="Disordered" evidence="1">
    <location>
        <begin position="212"/>
        <end position="268"/>
    </location>
</feature>
<feature type="compositionally biased region" description="Polar residues" evidence="1">
    <location>
        <begin position="294"/>
        <end position="322"/>
    </location>
</feature>
<dbReference type="InterPro" id="IPR039292">
    <property type="entry name" value="SICKLE"/>
</dbReference>
<dbReference type="GO" id="GO:0035196">
    <property type="term" value="P:miRNA processing"/>
    <property type="evidence" value="ECO:0007669"/>
    <property type="project" value="InterPro"/>
</dbReference>
<reference evidence="3" key="1">
    <citation type="submission" date="2016-06" db="EMBL/GenBank/DDBJ databases">
        <title>Parallel loss of symbiosis genes in relatives of nitrogen-fixing non-legume Parasponia.</title>
        <authorList>
            <person name="Van Velzen R."/>
            <person name="Holmer R."/>
            <person name="Bu F."/>
            <person name="Rutten L."/>
            <person name="Van Zeijl A."/>
            <person name="Liu W."/>
            <person name="Santuari L."/>
            <person name="Cao Q."/>
            <person name="Sharma T."/>
            <person name="Shen D."/>
            <person name="Roswanjaya Y."/>
            <person name="Wardhani T."/>
            <person name="Kalhor M.S."/>
            <person name="Jansen J."/>
            <person name="Van den Hoogen J."/>
            <person name="Gungor B."/>
            <person name="Hartog M."/>
            <person name="Hontelez J."/>
            <person name="Verver J."/>
            <person name="Yang W.-C."/>
            <person name="Schijlen E."/>
            <person name="Repin R."/>
            <person name="Schilthuizen M."/>
            <person name="Schranz E."/>
            <person name="Heidstra R."/>
            <person name="Miyata K."/>
            <person name="Fedorova E."/>
            <person name="Kohlen W."/>
            <person name="Bisseling T."/>
            <person name="Smit S."/>
            <person name="Geurts R."/>
        </authorList>
    </citation>
    <scope>NUCLEOTIDE SEQUENCE [LARGE SCALE GENOMIC DNA]</scope>
    <source>
        <strain evidence="3">cv. WU1-14</strain>
    </source>
</reference>
<gene>
    <name evidence="2" type="ORF">PanWU01x14_228070</name>
</gene>
<protein>
    <submittedName>
        <fullName evidence="2">M-phase-specific PLK1-interacting protein-like</fullName>
    </submittedName>
</protein>
<evidence type="ECO:0000313" key="2">
    <source>
        <dbReference type="EMBL" id="PON49771.1"/>
    </source>
</evidence>
<sequence>MEESEKRRERLRAMRAEAAQAENSNGIETAPGIPCYLSNPLIETTAATPLQEASRATPRFDFYTDPMAAFSANKRRNTTSNQSSSDYYTPPVNSGSSMLRFPSSVPGPRNTEMTPLHHQFQSNYSLDQRMYQPRGFGHNYVSHRAPIGISRPFYMDQGNLDTSIGPSSAAGYNFPTTQPRGHNFPCPRFSPTGSRSVNAGQGRAHWLDQSASLVSGHGGSPSPSSGRGGNRWRGSSRSPNPGRRGGRGLGSSGCHFTTDRAQGPEGFYDDSMIEDPWKFLTPVIWKEVDPPLRSLSTPDSSRSLGMKKTTVSDASNKSNSQPSLAEYLAASFNEAANDAPST</sequence>
<dbReference type="Proteomes" id="UP000237105">
    <property type="component" value="Unassembled WGS sequence"/>
</dbReference>
<evidence type="ECO:0000256" key="1">
    <source>
        <dbReference type="SAM" id="MobiDB-lite"/>
    </source>
</evidence>
<dbReference type="OrthoDB" id="1935385at2759"/>
<feature type="compositionally biased region" description="Basic and acidic residues" evidence="1">
    <location>
        <begin position="1"/>
        <end position="15"/>
    </location>
</feature>
<dbReference type="PANTHER" id="PTHR36054:SF2">
    <property type="entry name" value="PROTEIN SICKLE"/>
    <property type="match status" value="1"/>
</dbReference>
<feature type="compositionally biased region" description="Polar residues" evidence="1">
    <location>
        <begin position="78"/>
        <end position="97"/>
    </location>
</feature>
<dbReference type="EMBL" id="JXTB01000255">
    <property type="protein sequence ID" value="PON49771.1"/>
    <property type="molecule type" value="Genomic_DNA"/>
</dbReference>
<dbReference type="STRING" id="3476.A0A2P5BLU2"/>
<keyword evidence="3" id="KW-1185">Reference proteome</keyword>
<comment type="caution">
    <text evidence="2">The sequence shown here is derived from an EMBL/GenBank/DDBJ whole genome shotgun (WGS) entry which is preliminary data.</text>
</comment>
<feature type="region of interest" description="Disordered" evidence="1">
    <location>
        <begin position="289"/>
        <end position="322"/>
    </location>
</feature>
<organism evidence="2 3">
    <name type="scientific">Parasponia andersonii</name>
    <name type="common">Sponia andersonii</name>
    <dbReference type="NCBI Taxonomy" id="3476"/>
    <lineage>
        <taxon>Eukaryota</taxon>
        <taxon>Viridiplantae</taxon>
        <taxon>Streptophyta</taxon>
        <taxon>Embryophyta</taxon>
        <taxon>Tracheophyta</taxon>
        <taxon>Spermatophyta</taxon>
        <taxon>Magnoliopsida</taxon>
        <taxon>eudicotyledons</taxon>
        <taxon>Gunneridae</taxon>
        <taxon>Pentapetalae</taxon>
        <taxon>rosids</taxon>
        <taxon>fabids</taxon>
        <taxon>Rosales</taxon>
        <taxon>Cannabaceae</taxon>
        <taxon>Parasponia</taxon>
    </lineage>
</organism>
<feature type="compositionally biased region" description="Low complexity" evidence="1">
    <location>
        <begin position="232"/>
        <end position="242"/>
    </location>
</feature>
<dbReference type="AlphaFoldDB" id="A0A2P5BLU2"/>